<dbReference type="GO" id="GO:0003677">
    <property type="term" value="F:DNA binding"/>
    <property type="evidence" value="ECO:0007669"/>
    <property type="project" value="UniProtKB-KW"/>
</dbReference>
<dbReference type="Proteomes" id="UP000335538">
    <property type="component" value="Unassembled WGS sequence"/>
</dbReference>
<dbReference type="PANTHER" id="PTHR30204:SF69">
    <property type="entry name" value="MERR-FAMILY TRANSCRIPTIONAL REGULATOR"/>
    <property type="match status" value="1"/>
</dbReference>
<organism evidence="6 7">
    <name type="scientific">Pandoraea sputorum</name>
    <dbReference type="NCBI Taxonomy" id="93222"/>
    <lineage>
        <taxon>Bacteria</taxon>
        <taxon>Pseudomonadati</taxon>
        <taxon>Pseudomonadota</taxon>
        <taxon>Betaproteobacteria</taxon>
        <taxon>Burkholderiales</taxon>
        <taxon>Burkholderiaceae</taxon>
        <taxon>Pandoraea</taxon>
    </lineage>
</organism>
<reference evidence="6 7" key="1">
    <citation type="submission" date="2019-08" db="EMBL/GenBank/DDBJ databases">
        <authorList>
            <person name="Peeters C."/>
        </authorList>
    </citation>
    <scope>NUCLEOTIDE SEQUENCE [LARGE SCALE GENOMIC DNA]</scope>
    <source>
        <strain evidence="6 7">LMG 31121</strain>
    </source>
</reference>
<dbReference type="PROSITE" id="PS50937">
    <property type="entry name" value="HTH_MERR_2"/>
    <property type="match status" value="1"/>
</dbReference>
<dbReference type="InterPro" id="IPR009061">
    <property type="entry name" value="DNA-bd_dom_put_sf"/>
</dbReference>
<dbReference type="PANTHER" id="PTHR30204">
    <property type="entry name" value="REDOX-CYCLING DRUG-SENSING TRANSCRIPTIONAL ACTIVATOR SOXR"/>
    <property type="match status" value="1"/>
</dbReference>
<dbReference type="SUPFAM" id="SSF46955">
    <property type="entry name" value="Putative DNA-binding domain"/>
    <property type="match status" value="1"/>
</dbReference>
<keyword evidence="1" id="KW-0678">Repressor</keyword>
<evidence type="ECO:0000313" key="7">
    <source>
        <dbReference type="Proteomes" id="UP000335538"/>
    </source>
</evidence>
<accession>A0A5E5AVT8</accession>
<dbReference type="InterPro" id="IPR000551">
    <property type="entry name" value="MerR-type_HTH_dom"/>
</dbReference>
<evidence type="ECO:0000256" key="3">
    <source>
        <dbReference type="ARBA" id="ARBA00023125"/>
    </source>
</evidence>
<evidence type="ECO:0000256" key="2">
    <source>
        <dbReference type="ARBA" id="ARBA00023015"/>
    </source>
</evidence>
<feature type="domain" description="HTH merR-type" evidence="5">
    <location>
        <begin position="27"/>
        <end position="96"/>
    </location>
</feature>
<name>A0A5E5AVT8_9BURK</name>
<evidence type="ECO:0000256" key="4">
    <source>
        <dbReference type="ARBA" id="ARBA00023163"/>
    </source>
</evidence>
<keyword evidence="4" id="KW-0804">Transcription</keyword>
<dbReference type="Gene3D" id="1.10.1660.10">
    <property type="match status" value="1"/>
</dbReference>
<dbReference type="InterPro" id="IPR047057">
    <property type="entry name" value="MerR_fam"/>
</dbReference>
<evidence type="ECO:0000313" key="6">
    <source>
        <dbReference type="EMBL" id="VVE77564.1"/>
    </source>
</evidence>
<dbReference type="Pfam" id="PF13411">
    <property type="entry name" value="MerR_1"/>
    <property type="match status" value="1"/>
</dbReference>
<dbReference type="GO" id="GO:0003700">
    <property type="term" value="F:DNA-binding transcription factor activity"/>
    <property type="evidence" value="ECO:0007669"/>
    <property type="project" value="InterPro"/>
</dbReference>
<dbReference type="AlphaFoldDB" id="A0A5E5AVT8"/>
<dbReference type="SMART" id="SM00422">
    <property type="entry name" value="HTH_MERR"/>
    <property type="match status" value="1"/>
</dbReference>
<dbReference type="CDD" id="cd01104">
    <property type="entry name" value="HTH_MlrA-CarA"/>
    <property type="match status" value="1"/>
</dbReference>
<proteinExistence type="predicted"/>
<evidence type="ECO:0000256" key="1">
    <source>
        <dbReference type="ARBA" id="ARBA00022491"/>
    </source>
</evidence>
<protein>
    <submittedName>
        <fullName evidence="6">HTH-type transcriptional regulator MlrA</fullName>
    </submittedName>
</protein>
<keyword evidence="2" id="KW-0805">Transcription regulation</keyword>
<sequence length="343" mass="37136">MSYGLSQIVDSNHNNIGRKRSVSSPRRYRSGEAAKLVDMPAATLRIWEQRYGVISPATSASGQRLYSDEDVSRLRTIKSLVDSGRPIGVIARLDNAQLMRLASGANSASLAEHTHGATLLVVGFGDSVTSGLPAGVMHESFDSVEEIPHLAEGAGVARGLAVRVESLHEDTVLSIVAATQSAHCDHVLVVYAFGTRQAIELARLARIRLARTSDALIHTDELLSDFLQTLTNADDATSAHPQRWSRAPRRFDEETLSKLARQSSAIACECPKHLVELVLQIAAFERYSDECISRSPADALLHRHLGDAANRAVALFEDALAAVVEHEGWSLPLPAPVSRPDDC</sequence>
<keyword evidence="3" id="KW-0238">DNA-binding</keyword>
<gene>
    <name evidence="6" type="primary">mlrA_1</name>
    <name evidence="6" type="ORF">PSP31121_01139</name>
</gene>
<evidence type="ECO:0000259" key="5">
    <source>
        <dbReference type="PROSITE" id="PS50937"/>
    </source>
</evidence>
<dbReference type="EMBL" id="CABPSR010000002">
    <property type="protein sequence ID" value="VVE77564.1"/>
    <property type="molecule type" value="Genomic_DNA"/>
</dbReference>